<dbReference type="AlphaFoldDB" id="A0A0B3YFC0"/>
<accession>A0A0B3YFC0</accession>
<evidence type="ECO:0000256" key="1">
    <source>
        <dbReference type="SAM" id="Phobius"/>
    </source>
</evidence>
<evidence type="ECO:0000313" key="3">
    <source>
        <dbReference type="Proteomes" id="UP000031197"/>
    </source>
</evidence>
<feature type="transmembrane region" description="Helical" evidence="1">
    <location>
        <begin position="7"/>
        <end position="27"/>
    </location>
</feature>
<evidence type="ECO:0000313" key="2">
    <source>
        <dbReference type="EMBL" id="KHT55802.1"/>
    </source>
</evidence>
<sequence length="166" mass="18470">MASTKAGLFNFIVIGLLLAVVAATYVYHATPIIEEAEKVNKENAVAQFQRVVMLARAQWIKTKQSKVLIYEIDFDASGGIRQKQQKAVAAELFVNAKGWPEGLEANQGNACEYLFTLATLREFDMSSNVSVSDKYVNGYLQCAFSIQNKVWFDYNAGSGVVRERKS</sequence>
<dbReference type="RefSeq" id="WP_039217337.1">
    <property type="nucleotide sequence ID" value="NZ_JWLW01000006.1"/>
</dbReference>
<keyword evidence="3" id="KW-1185">Reference proteome</keyword>
<name>A0A0B3YFC0_9ALTE</name>
<comment type="caution">
    <text evidence="2">The sequence shown here is derived from an EMBL/GenBank/DDBJ whole genome shotgun (WGS) entry which is preliminary data.</text>
</comment>
<keyword evidence="1" id="KW-1133">Transmembrane helix</keyword>
<dbReference type="OrthoDB" id="6330642at2"/>
<keyword evidence="1" id="KW-0472">Membrane</keyword>
<organism evidence="2 3">
    <name type="scientific">Alteromonas marina</name>
    <dbReference type="NCBI Taxonomy" id="203795"/>
    <lineage>
        <taxon>Bacteria</taxon>
        <taxon>Pseudomonadati</taxon>
        <taxon>Pseudomonadota</taxon>
        <taxon>Gammaproteobacteria</taxon>
        <taxon>Alteromonadales</taxon>
        <taxon>Alteromonadaceae</taxon>
        <taxon>Alteromonas/Salinimonas group</taxon>
        <taxon>Alteromonas</taxon>
    </lineage>
</organism>
<protein>
    <submittedName>
        <fullName evidence="2">Uncharacterized protein</fullName>
    </submittedName>
</protein>
<dbReference type="Proteomes" id="UP000031197">
    <property type="component" value="Unassembled WGS sequence"/>
</dbReference>
<reference evidence="2 3" key="1">
    <citation type="submission" date="2014-12" db="EMBL/GenBank/DDBJ databases">
        <title>Genome sequencing of Alteromonas marina AD001.</title>
        <authorList>
            <person name="Adrian T.G.S."/>
            <person name="Chan K.G."/>
        </authorList>
    </citation>
    <scope>NUCLEOTIDE SEQUENCE [LARGE SCALE GENOMIC DNA]</scope>
    <source>
        <strain evidence="2 3">AD001</strain>
    </source>
</reference>
<gene>
    <name evidence="2" type="ORF">RJ41_04125</name>
</gene>
<keyword evidence="1" id="KW-0812">Transmembrane</keyword>
<proteinExistence type="predicted"/>
<dbReference type="EMBL" id="JWLW01000006">
    <property type="protein sequence ID" value="KHT55802.1"/>
    <property type="molecule type" value="Genomic_DNA"/>
</dbReference>